<accession>A0A1R1BQG8</accession>
<dbReference type="AlphaFoldDB" id="A0A1R1BQG8"/>
<evidence type="ECO:0000256" key="1">
    <source>
        <dbReference type="ARBA" id="ARBA00004613"/>
    </source>
</evidence>
<dbReference type="InterPro" id="IPR002509">
    <property type="entry name" value="NODB_dom"/>
</dbReference>
<dbReference type="GO" id="GO:0005576">
    <property type="term" value="C:extracellular region"/>
    <property type="evidence" value="ECO:0007669"/>
    <property type="project" value="UniProtKB-SubCell"/>
</dbReference>
<dbReference type="GO" id="GO:0016810">
    <property type="term" value="F:hydrolase activity, acting on carbon-nitrogen (but not peptide) bonds"/>
    <property type="evidence" value="ECO:0007669"/>
    <property type="project" value="InterPro"/>
</dbReference>
<reference evidence="4 5" key="1">
    <citation type="submission" date="2016-11" db="EMBL/GenBank/DDBJ databases">
        <title>Paenibacillus species isolates.</title>
        <authorList>
            <person name="Beno S.M."/>
        </authorList>
    </citation>
    <scope>NUCLEOTIDE SEQUENCE [LARGE SCALE GENOMIC DNA]</scope>
    <source>
        <strain evidence="4 5">FSL H8-0246</strain>
    </source>
</reference>
<dbReference type="PANTHER" id="PTHR34216">
    <property type="match status" value="1"/>
</dbReference>
<dbReference type="Pfam" id="PF01522">
    <property type="entry name" value="Polysacc_deac_1"/>
    <property type="match status" value="1"/>
</dbReference>
<name>A0A1R1BQG8_PAEAM</name>
<dbReference type="InterPro" id="IPR051398">
    <property type="entry name" value="Polysacch_Deacetylase"/>
</dbReference>
<evidence type="ECO:0000313" key="4">
    <source>
        <dbReference type="EMBL" id="OMF12119.1"/>
    </source>
</evidence>
<dbReference type="SUPFAM" id="SSF88713">
    <property type="entry name" value="Glycoside hydrolase/deacetylase"/>
    <property type="match status" value="1"/>
</dbReference>
<dbReference type="RefSeq" id="WP_076332834.1">
    <property type="nucleotide sequence ID" value="NZ_MRTJ01000008.1"/>
</dbReference>
<dbReference type="Proteomes" id="UP000187134">
    <property type="component" value="Unassembled WGS sequence"/>
</dbReference>
<sequence length="195" mass="22609">MDPKIVSYECDKWLPKEPSVLITFDDGYKDNIEYAVPILEQFGVKAMFFVITNNMESHSEDCNNSDASHLFMNWRDLVEIENAGHVLGAHTLSHPKMHEISMQTSQWQMEESIKKVKEHCSNPENPIHFAYPYGFIPQQALDFPKGCLAYGTVKAPPNPWNEVPNNIRRTYVPTGQMNIWSAMAKSWREQWFELQ</sequence>
<dbReference type="InterPro" id="IPR011330">
    <property type="entry name" value="Glyco_hydro/deAcase_b/a-brl"/>
</dbReference>
<dbReference type="PROSITE" id="PS51677">
    <property type="entry name" value="NODB"/>
    <property type="match status" value="1"/>
</dbReference>
<dbReference type="GO" id="GO:0005975">
    <property type="term" value="P:carbohydrate metabolic process"/>
    <property type="evidence" value="ECO:0007669"/>
    <property type="project" value="InterPro"/>
</dbReference>
<protein>
    <recommendedName>
        <fullName evidence="3">NodB homology domain-containing protein</fullName>
    </recommendedName>
</protein>
<organism evidence="4 5">
    <name type="scientific">Paenibacillus amylolyticus</name>
    <dbReference type="NCBI Taxonomy" id="1451"/>
    <lineage>
        <taxon>Bacteria</taxon>
        <taxon>Bacillati</taxon>
        <taxon>Bacillota</taxon>
        <taxon>Bacilli</taxon>
        <taxon>Bacillales</taxon>
        <taxon>Paenibacillaceae</taxon>
        <taxon>Paenibacillus</taxon>
    </lineage>
</organism>
<dbReference type="CDD" id="cd10918">
    <property type="entry name" value="CE4_NodB_like_5s_6s"/>
    <property type="match status" value="1"/>
</dbReference>
<keyword evidence="2" id="KW-0732">Signal</keyword>
<gene>
    <name evidence="4" type="ORF">BK131_19135</name>
</gene>
<dbReference type="Gene3D" id="3.20.20.370">
    <property type="entry name" value="Glycoside hydrolase/deacetylase"/>
    <property type="match status" value="1"/>
</dbReference>
<feature type="domain" description="NodB homology" evidence="3">
    <location>
        <begin position="18"/>
        <end position="195"/>
    </location>
</feature>
<dbReference type="EMBL" id="MRTJ01000008">
    <property type="protein sequence ID" value="OMF12119.1"/>
    <property type="molecule type" value="Genomic_DNA"/>
</dbReference>
<evidence type="ECO:0000256" key="2">
    <source>
        <dbReference type="ARBA" id="ARBA00022729"/>
    </source>
</evidence>
<comment type="subcellular location">
    <subcellularLocation>
        <location evidence="1">Secreted</location>
    </subcellularLocation>
</comment>
<dbReference type="PANTHER" id="PTHR34216:SF3">
    <property type="entry name" value="POLY-BETA-1,6-N-ACETYL-D-GLUCOSAMINE N-DEACETYLASE"/>
    <property type="match status" value="1"/>
</dbReference>
<proteinExistence type="predicted"/>
<evidence type="ECO:0000313" key="5">
    <source>
        <dbReference type="Proteomes" id="UP000187134"/>
    </source>
</evidence>
<comment type="caution">
    <text evidence="4">The sequence shown here is derived from an EMBL/GenBank/DDBJ whole genome shotgun (WGS) entry which is preliminary data.</text>
</comment>
<evidence type="ECO:0000259" key="3">
    <source>
        <dbReference type="PROSITE" id="PS51677"/>
    </source>
</evidence>